<reference evidence="2" key="1">
    <citation type="submission" date="2014-09" db="EMBL/GenBank/DDBJ databases">
        <authorList>
            <person name="Sharma Rahul"/>
            <person name="Thines Marco"/>
        </authorList>
    </citation>
    <scope>NUCLEOTIDE SEQUENCE [LARGE SCALE GENOMIC DNA]</scope>
</reference>
<evidence type="ECO:0000313" key="1">
    <source>
        <dbReference type="EMBL" id="CEG40123.1"/>
    </source>
</evidence>
<name>A0A0N7L504_PLAHL</name>
<dbReference type="AlphaFoldDB" id="A0A0N7L504"/>
<protein>
    <submittedName>
        <fullName evidence="1">Uncharacterized protein</fullName>
    </submittedName>
</protein>
<proteinExistence type="predicted"/>
<evidence type="ECO:0000313" key="2">
    <source>
        <dbReference type="Proteomes" id="UP000054928"/>
    </source>
</evidence>
<dbReference type="Proteomes" id="UP000054928">
    <property type="component" value="Unassembled WGS sequence"/>
</dbReference>
<accession>A0A0N7L504</accession>
<dbReference type="RefSeq" id="XP_024576492.1">
    <property type="nucleotide sequence ID" value="XM_024725746.1"/>
</dbReference>
<sequence length="77" mass="8765">MALATDILEAISGEECEFLYDERSPYESSSFDLPSPHSPDDLRGLQRARFSTHNLPFLDAEGDQYLRYTADISLESY</sequence>
<keyword evidence="2" id="KW-1185">Reference proteome</keyword>
<organism evidence="1 2">
    <name type="scientific">Plasmopara halstedii</name>
    <name type="common">Downy mildew of sunflower</name>
    <dbReference type="NCBI Taxonomy" id="4781"/>
    <lineage>
        <taxon>Eukaryota</taxon>
        <taxon>Sar</taxon>
        <taxon>Stramenopiles</taxon>
        <taxon>Oomycota</taxon>
        <taxon>Peronosporomycetes</taxon>
        <taxon>Peronosporales</taxon>
        <taxon>Peronosporaceae</taxon>
        <taxon>Plasmopara</taxon>
    </lineage>
</organism>
<dbReference type="GeneID" id="36405395"/>
<dbReference type="EMBL" id="CCYD01000468">
    <property type="protein sequence ID" value="CEG40123.1"/>
    <property type="molecule type" value="Genomic_DNA"/>
</dbReference>